<dbReference type="OrthoDB" id="9779910at2"/>
<gene>
    <name evidence="3" type="ORF">SAMN02745110_00455</name>
</gene>
<dbReference type="InterPro" id="IPR029057">
    <property type="entry name" value="PRTase-like"/>
</dbReference>
<evidence type="ECO:0000313" key="4">
    <source>
        <dbReference type="Proteomes" id="UP000189857"/>
    </source>
</evidence>
<keyword evidence="4" id="KW-1185">Reference proteome</keyword>
<dbReference type="AlphaFoldDB" id="A0A1T4KLA1"/>
<dbReference type="Proteomes" id="UP000189857">
    <property type="component" value="Unassembled WGS sequence"/>
</dbReference>
<evidence type="ECO:0000259" key="2">
    <source>
        <dbReference type="Pfam" id="PF18912"/>
    </source>
</evidence>
<accession>A0A1T4KLA1</accession>
<reference evidence="3 4" key="1">
    <citation type="submission" date="2017-02" db="EMBL/GenBank/DDBJ databases">
        <authorList>
            <person name="Peterson S.W."/>
        </authorList>
    </citation>
    <scope>NUCLEOTIDE SEQUENCE [LARGE SCALE GENOMIC DNA]</scope>
    <source>
        <strain evidence="3 4">ATCC 17233</strain>
    </source>
</reference>
<dbReference type="Gene3D" id="3.40.50.2020">
    <property type="match status" value="1"/>
</dbReference>
<evidence type="ECO:0000256" key="1">
    <source>
        <dbReference type="ARBA" id="ARBA00008007"/>
    </source>
</evidence>
<dbReference type="InterPro" id="IPR044005">
    <property type="entry name" value="DZR_2"/>
</dbReference>
<dbReference type="CDD" id="cd06223">
    <property type="entry name" value="PRTases_typeI"/>
    <property type="match status" value="1"/>
</dbReference>
<dbReference type="InterPro" id="IPR051910">
    <property type="entry name" value="ComF/GntX_DNA_util-trans"/>
</dbReference>
<dbReference type="EMBL" id="FUXA01000004">
    <property type="protein sequence ID" value="SJZ43174.1"/>
    <property type="molecule type" value="Genomic_DNA"/>
</dbReference>
<dbReference type="RefSeq" id="WP_078786128.1">
    <property type="nucleotide sequence ID" value="NZ_FMTO01000003.1"/>
</dbReference>
<dbReference type="PANTHER" id="PTHR47505:SF1">
    <property type="entry name" value="DNA UTILIZATION PROTEIN YHGH"/>
    <property type="match status" value="1"/>
</dbReference>
<sequence length="235" mass="26608">MFDNLIDAIFPPRCAVCDEVLPVGRKGICDFCRGRLSYITEPRCLKCGKEIDSENDEYCFDCSQNIRSYDLGFPVFNYIPPISDALVRFKYHGREEYASFYGREIAGRFKDEFRNLCIEAIVPVPLSKERYRNRGYNQAELLADVISERTGIVKLNLLARVKNTAPQKELDDVQREKNLLQAFAIDKAYSGGIPKSILLVDDIYTTGATIEGCTKILKNAGVQRVYYTSVAIGKV</sequence>
<comment type="similarity">
    <text evidence="1">Belongs to the ComF/GntX family.</text>
</comment>
<dbReference type="InterPro" id="IPR000836">
    <property type="entry name" value="PRTase_dom"/>
</dbReference>
<dbReference type="PANTHER" id="PTHR47505">
    <property type="entry name" value="DNA UTILIZATION PROTEIN YHGH"/>
    <property type="match status" value="1"/>
</dbReference>
<proteinExistence type="inferred from homology"/>
<organism evidence="3 4">
    <name type="scientific">Eubacterium ruminantium</name>
    <dbReference type="NCBI Taxonomy" id="42322"/>
    <lineage>
        <taxon>Bacteria</taxon>
        <taxon>Bacillati</taxon>
        <taxon>Bacillota</taxon>
        <taxon>Clostridia</taxon>
        <taxon>Eubacteriales</taxon>
        <taxon>Eubacteriaceae</taxon>
        <taxon>Eubacterium</taxon>
    </lineage>
</organism>
<protein>
    <submittedName>
        <fullName evidence="3">ComF family protein</fullName>
    </submittedName>
</protein>
<name>A0A1T4KLA1_9FIRM</name>
<dbReference type="SUPFAM" id="SSF53271">
    <property type="entry name" value="PRTase-like"/>
    <property type="match status" value="1"/>
</dbReference>
<feature type="domain" description="Double zinc ribbon" evidence="2">
    <location>
        <begin position="5"/>
        <end position="62"/>
    </location>
</feature>
<dbReference type="Pfam" id="PF18912">
    <property type="entry name" value="DZR_2"/>
    <property type="match status" value="1"/>
</dbReference>
<evidence type="ECO:0000313" key="3">
    <source>
        <dbReference type="EMBL" id="SJZ43174.1"/>
    </source>
</evidence>